<comment type="caution">
    <text evidence="1">The sequence shown here is derived from an EMBL/GenBank/DDBJ whole genome shotgun (WGS) entry which is preliminary data.</text>
</comment>
<dbReference type="InterPro" id="IPR043148">
    <property type="entry name" value="TagF_C"/>
</dbReference>
<dbReference type="PANTHER" id="PTHR37316:SF3">
    <property type="entry name" value="TEICHOIC ACID GLYCEROL-PHOSPHATE TRANSFERASE"/>
    <property type="match status" value="1"/>
</dbReference>
<dbReference type="PANTHER" id="PTHR37316">
    <property type="entry name" value="TEICHOIC ACID GLYCEROL-PHOSPHATE PRIMASE"/>
    <property type="match status" value="1"/>
</dbReference>
<name>A0ABQ2DKN5_9MICC</name>
<evidence type="ECO:0000313" key="1">
    <source>
        <dbReference type="EMBL" id="GGJ60547.1"/>
    </source>
</evidence>
<evidence type="ECO:0000313" key="2">
    <source>
        <dbReference type="Proteomes" id="UP000606115"/>
    </source>
</evidence>
<dbReference type="EMBL" id="BMKX01000004">
    <property type="protein sequence ID" value="GGJ60547.1"/>
    <property type="molecule type" value="Genomic_DNA"/>
</dbReference>
<dbReference type="Pfam" id="PF04464">
    <property type="entry name" value="Glyphos_transf"/>
    <property type="match status" value="1"/>
</dbReference>
<sequence length="674" mass="77872">MTEVHKLLTIVFETSDELDRESEVYRRLISARLKYEDHFDLQVTSENLNTSLLTSIVGGLETKYVLFVRDSHKIPTNFLATVIDYLRSRTVYLAEPHMYTAGIPRDVTATKMEQSYFYARDTDIYGVAFNTGRLRDALEALGDIDRSALYVSFRLYWSIGTVKPLPVGYSVATNTKAAIGSQLDPATPRLFPMVSTNSIELRTYMVRFLAIYLRGLRGEKRTAVSTAHLRDLITTFKLDKLVSLVQPLQPFEASWITWLTGSEKSAFLYKQLTEADFYLQFSDAEKPVTGDVDLYEIEFSDMDVLINKAYLSHKVRPSYANPAVYDFYSRSISPNSSIIFFDRPMQADDNAEYLYEYFTSNHPEYANAYFALNPKSADWTRLKAKGFNLIPIFTRDFYEKFLESDLVVSSQIYNLRYKGKSLENSRFVYLQHGIQLNDMSDWIISKYFDVFVATGKLEADYLAKYAPSETLNSGLPRLESLEKITQEGRHLLFMPTWRFNLNQVSNEHFTNTEYYRAIDGLMTDRRILTYLEKHDVTLHVKLHPNVESRASLFQFSQRVVKSEASYREAIASADFVFTDYSSAVLDASFIGIPIAYYQWDSNDFFLDQPYESRLDYRTEGLGPVFDTSDSLIEYMTSEKYLESSSEFAQRNERFFEGVDPKRINAKIVDRMLSL</sequence>
<dbReference type="SUPFAM" id="SSF53756">
    <property type="entry name" value="UDP-Glycosyltransferase/glycogen phosphorylase"/>
    <property type="match status" value="1"/>
</dbReference>
<dbReference type="InterPro" id="IPR007554">
    <property type="entry name" value="Glycerophosphate_synth"/>
</dbReference>
<dbReference type="Proteomes" id="UP000606115">
    <property type="component" value="Unassembled WGS sequence"/>
</dbReference>
<keyword evidence="2" id="KW-1185">Reference proteome</keyword>
<protein>
    <submittedName>
        <fullName evidence="1">Uncharacterized protein</fullName>
    </submittedName>
</protein>
<accession>A0ABQ2DKN5</accession>
<gene>
    <name evidence="1" type="ORF">GCM10007173_19200</name>
</gene>
<dbReference type="Gene3D" id="3.40.50.12580">
    <property type="match status" value="1"/>
</dbReference>
<dbReference type="InterPro" id="IPR051612">
    <property type="entry name" value="Teichoic_Acid_Biosynth"/>
</dbReference>
<organism evidence="1 2">
    <name type="scientific">Glutamicibacter ardleyensis</name>
    <dbReference type="NCBI Taxonomy" id="225894"/>
    <lineage>
        <taxon>Bacteria</taxon>
        <taxon>Bacillati</taxon>
        <taxon>Actinomycetota</taxon>
        <taxon>Actinomycetes</taxon>
        <taxon>Micrococcales</taxon>
        <taxon>Micrococcaceae</taxon>
        <taxon>Glutamicibacter</taxon>
    </lineage>
</organism>
<reference evidence="2" key="1">
    <citation type="journal article" date="2019" name="Int. J. Syst. Evol. Microbiol.">
        <title>The Global Catalogue of Microorganisms (GCM) 10K type strain sequencing project: providing services to taxonomists for standard genome sequencing and annotation.</title>
        <authorList>
            <consortium name="The Broad Institute Genomics Platform"/>
            <consortium name="The Broad Institute Genome Sequencing Center for Infectious Disease"/>
            <person name="Wu L."/>
            <person name="Ma J."/>
        </authorList>
    </citation>
    <scope>NUCLEOTIDE SEQUENCE [LARGE SCALE GENOMIC DNA]</scope>
    <source>
        <strain evidence="2">CGMCC 1.3685</strain>
    </source>
</reference>
<proteinExistence type="predicted"/>